<dbReference type="GO" id="GO:0016020">
    <property type="term" value="C:membrane"/>
    <property type="evidence" value="ECO:0007669"/>
    <property type="project" value="TreeGrafter"/>
</dbReference>
<evidence type="ECO:0000256" key="3">
    <source>
        <dbReference type="RuleBase" id="RU000363"/>
    </source>
</evidence>
<accession>A0A7K0C954</accession>
<name>A0A7K0C954_9ACTN</name>
<dbReference type="Gene3D" id="3.40.50.720">
    <property type="entry name" value="NAD(P)-binding Rossmann-like Domain"/>
    <property type="match status" value="1"/>
</dbReference>
<dbReference type="EC" id="1.-.-.-" evidence="4"/>
<gene>
    <name evidence="4" type="primary">sadH</name>
    <name evidence="4" type="ORF">SRB5_00520</name>
</gene>
<organism evidence="4 5">
    <name type="scientific">Streptomyces smaragdinus</name>
    <dbReference type="NCBI Taxonomy" id="2585196"/>
    <lineage>
        <taxon>Bacteria</taxon>
        <taxon>Bacillati</taxon>
        <taxon>Actinomycetota</taxon>
        <taxon>Actinomycetes</taxon>
        <taxon>Kitasatosporales</taxon>
        <taxon>Streptomycetaceae</taxon>
        <taxon>Streptomyces</taxon>
    </lineage>
</organism>
<evidence type="ECO:0000313" key="5">
    <source>
        <dbReference type="Proteomes" id="UP000466345"/>
    </source>
</evidence>
<dbReference type="Proteomes" id="UP000466345">
    <property type="component" value="Unassembled WGS sequence"/>
</dbReference>
<reference evidence="4 5" key="1">
    <citation type="submission" date="2019-10" db="EMBL/GenBank/DDBJ databases">
        <title>Streptomyces smaragdinus sp. nov. and Streptomyces fabii sp. nov., isolated from the gut of fungus growing-termite Macrotermes natalensis.</title>
        <authorList>
            <person name="Schwitalla J."/>
            <person name="Benndorf R."/>
            <person name="Martin K."/>
            <person name="De Beer W."/>
            <person name="Kaster A.-K."/>
            <person name="Vollmers J."/>
            <person name="Poulsen M."/>
            <person name="Beemelmanns C."/>
        </authorList>
    </citation>
    <scope>NUCLEOTIDE SEQUENCE [LARGE SCALE GENOMIC DNA]</scope>
    <source>
        <strain evidence="4 5">RB5</strain>
    </source>
</reference>
<dbReference type="PRINTS" id="PR00081">
    <property type="entry name" value="GDHRDH"/>
</dbReference>
<protein>
    <submittedName>
        <fullName evidence="4">Putative oxidoreductase SadH</fullName>
        <ecNumber evidence="4">1.-.-.-</ecNumber>
    </submittedName>
</protein>
<dbReference type="SUPFAM" id="SSF51735">
    <property type="entry name" value="NAD(P)-binding Rossmann-fold domains"/>
    <property type="match status" value="1"/>
</dbReference>
<dbReference type="InterPro" id="IPR002347">
    <property type="entry name" value="SDR_fam"/>
</dbReference>
<dbReference type="PRINTS" id="PR00080">
    <property type="entry name" value="SDRFAMILY"/>
</dbReference>
<dbReference type="AlphaFoldDB" id="A0A7K0C954"/>
<dbReference type="OrthoDB" id="3178062at2"/>
<evidence type="ECO:0000256" key="2">
    <source>
        <dbReference type="ARBA" id="ARBA00023002"/>
    </source>
</evidence>
<dbReference type="InterPro" id="IPR036291">
    <property type="entry name" value="NAD(P)-bd_dom_sf"/>
</dbReference>
<dbReference type="InterPro" id="IPR020904">
    <property type="entry name" value="Sc_DH/Rdtase_CS"/>
</dbReference>
<dbReference type="PANTHER" id="PTHR44196:SF1">
    <property type="entry name" value="DEHYDROGENASE_REDUCTASE SDR FAMILY MEMBER 7B"/>
    <property type="match status" value="1"/>
</dbReference>
<proteinExistence type="inferred from homology"/>
<dbReference type="RefSeq" id="WP_153449348.1">
    <property type="nucleotide sequence ID" value="NZ_WEGJ01000001.1"/>
</dbReference>
<evidence type="ECO:0000313" key="4">
    <source>
        <dbReference type="EMBL" id="MQY09948.1"/>
    </source>
</evidence>
<evidence type="ECO:0000256" key="1">
    <source>
        <dbReference type="ARBA" id="ARBA00006484"/>
    </source>
</evidence>
<comment type="caution">
    <text evidence="4">The sequence shown here is derived from an EMBL/GenBank/DDBJ whole genome shotgun (WGS) entry which is preliminary data.</text>
</comment>
<keyword evidence="2 4" id="KW-0560">Oxidoreductase</keyword>
<dbReference type="EMBL" id="WEGJ01000001">
    <property type="protein sequence ID" value="MQY09948.1"/>
    <property type="molecule type" value="Genomic_DNA"/>
</dbReference>
<comment type="similarity">
    <text evidence="1 3">Belongs to the short-chain dehydrogenases/reductases (SDR) family.</text>
</comment>
<dbReference type="GO" id="GO:0016491">
    <property type="term" value="F:oxidoreductase activity"/>
    <property type="evidence" value="ECO:0007669"/>
    <property type="project" value="UniProtKB-KW"/>
</dbReference>
<keyword evidence="5" id="KW-1185">Reference proteome</keyword>
<dbReference type="Pfam" id="PF00106">
    <property type="entry name" value="adh_short"/>
    <property type="match status" value="1"/>
</dbReference>
<dbReference type="PROSITE" id="PS00061">
    <property type="entry name" value="ADH_SHORT"/>
    <property type="match status" value="1"/>
</dbReference>
<sequence length="277" mass="30748">MTQHVVISGLADGMGRRTALLLADRGVSIAGFDVDETGLDSLKQELDAKGVDHHLVPLDIRDRPAVRAFRDSVLEKWGHVDTVMSNVGVPFFGPFEEVDLDAALRAFEINVIGAAALFQSFLPGMRERRSGKLVAVASLVGRIPFPFESVYSSTKFAVEGLVQSLRYEVEPYGIKVALIEPAQVSTGFAQKALKLPDEKSPYHERAMRFIERDNELVSRATTPEQAAARIAAVVLAGKPKLFNQVDRMSSLFFFLNQHLPTRVRDAILLHHMRIRDK</sequence>
<dbReference type="PANTHER" id="PTHR44196">
    <property type="entry name" value="DEHYDROGENASE/REDUCTASE SDR FAMILY MEMBER 7B"/>
    <property type="match status" value="1"/>
</dbReference>